<name>A0ABD2YL89_9GENT</name>
<dbReference type="Proteomes" id="UP001630127">
    <property type="component" value="Unassembled WGS sequence"/>
</dbReference>
<feature type="region of interest" description="Disordered" evidence="4">
    <location>
        <begin position="253"/>
        <end position="284"/>
    </location>
</feature>
<dbReference type="InterPro" id="IPR027417">
    <property type="entry name" value="P-loop_NTPase"/>
</dbReference>
<evidence type="ECO:0000313" key="6">
    <source>
        <dbReference type="EMBL" id="KAL3506612.1"/>
    </source>
</evidence>
<evidence type="ECO:0000256" key="3">
    <source>
        <dbReference type="RuleBase" id="RU361155"/>
    </source>
</evidence>
<dbReference type="EC" id="2.8.2.-" evidence="3"/>
<sequence length="284" mass="32566">MELSNFMQEFLPSLPSEKWWAGESLYQFNGFWFYPPHLYGVQKVLSDFKPLSTDIILACHPKTGTTWLKSLLFAIIYRSYKKILQVKFSHDLVPTLETKIYSPFVATRTVKCEQGKPWPLDLAVDQFCKGTLPFGPYYDHVLGYRKESLERLEKVLFMTYEELKDDPKTHVKKLAKFLGCPFENDENGEEELEDIVRSCSFETLSNLEVNKSRVDEDEFTVEKDAVNTVIGEDESEIEEGVVDMLSGEAAISTVGTEEETEEAVKQIDEEDTNEGGGEYSCRRN</sequence>
<protein>
    <recommendedName>
        <fullName evidence="3">Sulfotransferase</fullName>
        <ecNumber evidence="3">2.8.2.-</ecNumber>
    </recommendedName>
</protein>
<evidence type="ECO:0000259" key="5">
    <source>
        <dbReference type="Pfam" id="PF00685"/>
    </source>
</evidence>
<keyword evidence="7" id="KW-1185">Reference proteome</keyword>
<dbReference type="Gene3D" id="3.40.50.300">
    <property type="entry name" value="P-loop containing nucleotide triphosphate hydrolases"/>
    <property type="match status" value="2"/>
</dbReference>
<keyword evidence="2 3" id="KW-0808">Transferase</keyword>
<accession>A0ABD2YL89</accession>
<dbReference type="GO" id="GO:0016740">
    <property type="term" value="F:transferase activity"/>
    <property type="evidence" value="ECO:0007669"/>
    <property type="project" value="UniProtKB-KW"/>
</dbReference>
<comment type="caution">
    <text evidence="6">The sequence shown here is derived from an EMBL/GenBank/DDBJ whole genome shotgun (WGS) entry which is preliminary data.</text>
</comment>
<dbReference type="AlphaFoldDB" id="A0ABD2YL89"/>
<evidence type="ECO:0000256" key="4">
    <source>
        <dbReference type="SAM" id="MobiDB-lite"/>
    </source>
</evidence>
<comment type="similarity">
    <text evidence="1 3">Belongs to the sulfotransferase 1 family.</text>
</comment>
<dbReference type="InterPro" id="IPR000863">
    <property type="entry name" value="Sulfotransferase_dom"/>
</dbReference>
<feature type="domain" description="Sulfotransferase" evidence="5">
    <location>
        <begin position="101"/>
        <end position="215"/>
    </location>
</feature>
<dbReference type="SUPFAM" id="SSF52540">
    <property type="entry name" value="P-loop containing nucleoside triphosphate hydrolases"/>
    <property type="match status" value="1"/>
</dbReference>
<dbReference type="PANTHER" id="PTHR11783">
    <property type="entry name" value="SULFOTRANSFERASE SULT"/>
    <property type="match status" value="1"/>
</dbReference>
<organism evidence="6 7">
    <name type="scientific">Cinchona calisaya</name>
    <dbReference type="NCBI Taxonomy" id="153742"/>
    <lineage>
        <taxon>Eukaryota</taxon>
        <taxon>Viridiplantae</taxon>
        <taxon>Streptophyta</taxon>
        <taxon>Embryophyta</taxon>
        <taxon>Tracheophyta</taxon>
        <taxon>Spermatophyta</taxon>
        <taxon>Magnoliopsida</taxon>
        <taxon>eudicotyledons</taxon>
        <taxon>Gunneridae</taxon>
        <taxon>Pentapetalae</taxon>
        <taxon>asterids</taxon>
        <taxon>lamiids</taxon>
        <taxon>Gentianales</taxon>
        <taxon>Rubiaceae</taxon>
        <taxon>Cinchonoideae</taxon>
        <taxon>Cinchoneae</taxon>
        <taxon>Cinchona</taxon>
    </lineage>
</organism>
<dbReference type="EMBL" id="JBJUIK010000013">
    <property type="protein sequence ID" value="KAL3506612.1"/>
    <property type="molecule type" value="Genomic_DNA"/>
</dbReference>
<evidence type="ECO:0000313" key="7">
    <source>
        <dbReference type="Proteomes" id="UP001630127"/>
    </source>
</evidence>
<evidence type="ECO:0000256" key="2">
    <source>
        <dbReference type="ARBA" id="ARBA00022679"/>
    </source>
</evidence>
<dbReference type="Pfam" id="PF00685">
    <property type="entry name" value="Sulfotransfer_1"/>
    <property type="match status" value="2"/>
</dbReference>
<feature type="domain" description="Sulfotransferase" evidence="5">
    <location>
        <begin position="53"/>
        <end position="99"/>
    </location>
</feature>
<proteinExistence type="inferred from homology"/>
<reference evidence="6 7" key="1">
    <citation type="submission" date="2024-11" db="EMBL/GenBank/DDBJ databases">
        <title>A near-complete genome assembly of Cinchona calisaya.</title>
        <authorList>
            <person name="Lian D.C."/>
            <person name="Zhao X.W."/>
            <person name="Wei L."/>
        </authorList>
    </citation>
    <scope>NUCLEOTIDE SEQUENCE [LARGE SCALE GENOMIC DNA]</scope>
    <source>
        <tissue evidence="6">Nenye</tissue>
    </source>
</reference>
<gene>
    <name evidence="6" type="ORF">ACH5RR_031994</name>
</gene>
<evidence type="ECO:0000256" key="1">
    <source>
        <dbReference type="ARBA" id="ARBA00005771"/>
    </source>
</evidence>